<name>A0ABQ7JGI6_9APIC</name>
<organism evidence="9 10">
    <name type="scientific">Cardiosporidium cionae</name>
    <dbReference type="NCBI Taxonomy" id="476202"/>
    <lineage>
        <taxon>Eukaryota</taxon>
        <taxon>Sar</taxon>
        <taxon>Alveolata</taxon>
        <taxon>Apicomplexa</taxon>
        <taxon>Aconoidasida</taxon>
        <taxon>Nephromycida</taxon>
        <taxon>Cardiosporidium</taxon>
    </lineage>
</organism>
<keyword evidence="7" id="KW-0030">Aminoacyl-tRNA synthetase</keyword>
<dbReference type="PANTHER" id="PTHR10055:SF1">
    <property type="entry name" value="TRYPTOPHAN--TRNA LIGASE, CYTOPLASMIC"/>
    <property type="match status" value="1"/>
</dbReference>
<dbReference type="InterPro" id="IPR018163">
    <property type="entry name" value="Thr/Ala-tRNA-synth_IIc_edit"/>
</dbReference>
<dbReference type="PRINTS" id="PR01039">
    <property type="entry name" value="TRNASYNTHTRP"/>
</dbReference>
<keyword evidence="5" id="KW-0067">ATP-binding</keyword>
<dbReference type="PROSITE" id="PS00178">
    <property type="entry name" value="AA_TRNA_LIGASE_I"/>
    <property type="match status" value="1"/>
</dbReference>
<dbReference type="InterPro" id="IPR002306">
    <property type="entry name" value="Trp-tRNA-ligase"/>
</dbReference>
<comment type="caution">
    <text evidence="9">The sequence shown here is derived from an EMBL/GenBank/DDBJ whole genome shotgun (WGS) entry which is preliminary data.</text>
</comment>
<dbReference type="Gene3D" id="3.30.54.20">
    <property type="match status" value="1"/>
</dbReference>
<comment type="similarity">
    <text evidence="1">Belongs to the class-I aminoacyl-tRNA synthetase family.</text>
</comment>
<dbReference type="InterPro" id="IPR001412">
    <property type="entry name" value="aa-tRNA-synth_I_CS"/>
</dbReference>
<dbReference type="InterPro" id="IPR014729">
    <property type="entry name" value="Rossmann-like_a/b/a_fold"/>
</dbReference>
<evidence type="ECO:0000256" key="1">
    <source>
        <dbReference type="ARBA" id="ARBA00005594"/>
    </source>
</evidence>
<sequence>MAFSQSAYVSSSLSVVKGAACIVFGLPVGRSTLSVAFLKNCKGMLSIGPVREVPSKDQEEQLQFLVNCKVDEDAKFRSFLVQREIAEKIYNDAIYDKFNVPEHIQQLRLIVLEDWNINSNARPVVESTKLLGRIEIGALKYSEKKEQVDISFSVHPNANVNEADLSLCKDEICDESSLLPLFRVLPPSGVESISSANELMNVISPWDVDFGDKHVNYDKIVSAFGCSKIKDEHIERIERLTNKRAHRFLRRKIFFAHRDLDILLDSYEKGLPFYVYTGRGPSSEALHIGHLIPFLFTQYLQEVFDVPVVIQITDDEKYLFKEKLPLSEYINMGFENIKDIIACGFNPEKTFIFRGSILFIMLISDTDYIRTMYPLVLAIQKRVTYNQTKGIFGFTDSDSIGKIAFPAVQAAPSFSSCFPNLFGERKDVRCLIPQAIDQDPYFRMTRDVAPRLSLLKPSLIHSSFFPALQGFQTKMSGSAETSAIFVTDSRETIAHKIQKYAFSGGQDSAAKQREKGADLTVDVPFKYLTFLLEDDTKLEEIGNQYAAGLMQTGEVKAVLIQELQNTVRTHQEKRAAVTDDIVKHFMNPDRPSLRQFSKNLLPAKNSHS</sequence>
<protein>
    <recommendedName>
        <fullName evidence="2">tryptophan--tRNA ligase</fullName>
        <ecNumber evidence="2">6.1.1.2</ecNumber>
    </recommendedName>
    <alternativeName>
        <fullName evidence="8">Tryptophanyl-tRNA synthetase</fullName>
    </alternativeName>
</protein>
<dbReference type="SUPFAM" id="SSF55186">
    <property type="entry name" value="ThrRS/AlaRS common domain"/>
    <property type="match status" value="1"/>
</dbReference>
<dbReference type="Proteomes" id="UP000823046">
    <property type="component" value="Unassembled WGS sequence"/>
</dbReference>
<evidence type="ECO:0000313" key="10">
    <source>
        <dbReference type="Proteomes" id="UP000823046"/>
    </source>
</evidence>
<keyword evidence="4" id="KW-0547">Nucleotide-binding</keyword>
<evidence type="ECO:0000313" key="9">
    <source>
        <dbReference type="EMBL" id="KAF8823119.1"/>
    </source>
</evidence>
<evidence type="ECO:0000256" key="8">
    <source>
        <dbReference type="ARBA" id="ARBA00030268"/>
    </source>
</evidence>
<dbReference type="NCBIfam" id="TIGR00233">
    <property type="entry name" value="trpS"/>
    <property type="match status" value="1"/>
</dbReference>
<evidence type="ECO:0000256" key="2">
    <source>
        <dbReference type="ARBA" id="ARBA00013161"/>
    </source>
</evidence>
<dbReference type="PANTHER" id="PTHR10055">
    <property type="entry name" value="TRYPTOPHANYL-TRNA SYNTHETASE"/>
    <property type="match status" value="1"/>
</dbReference>
<evidence type="ECO:0000256" key="5">
    <source>
        <dbReference type="ARBA" id="ARBA00022840"/>
    </source>
</evidence>
<dbReference type="InterPro" id="IPR002305">
    <property type="entry name" value="aa-tRNA-synth_Ic"/>
</dbReference>
<gene>
    <name evidence="9" type="ORF">IE077_000462</name>
</gene>
<proteinExistence type="inferred from homology"/>
<reference evidence="9 10" key="1">
    <citation type="journal article" date="2020" name="bioRxiv">
        <title>Metabolic contributions of an alphaproteobacterial endosymbiont in the apicomplexan Cardiosporidium cionae.</title>
        <authorList>
            <person name="Hunter E.S."/>
            <person name="Paight C.J."/>
            <person name="Lane C.E."/>
        </authorList>
    </citation>
    <scope>NUCLEOTIDE SEQUENCE [LARGE SCALE GENOMIC DNA]</scope>
    <source>
        <strain evidence="9">ESH_2018</strain>
    </source>
</reference>
<dbReference type="Gene3D" id="1.10.240.10">
    <property type="entry name" value="Tyrosyl-Transfer RNA Synthetase"/>
    <property type="match status" value="1"/>
</dbReference>
<dbReference type="CDD" id="cd00806">
    <property type="entry name" value="TrpRS_core"/>
    <property type="match status" value="1"/>
</dbReference>
<dbReference type="EMBL" id="JADAQX010000001">
    <property type="protein sequence ID" value="KAF8823119.1"/>
    <property type="molecule type" value="Genomic_DNA"/>
</dbReference>
<evidence type="ECO:0000256" key="4">
    <source>
        <dbReference type="ARBA" id="ARBA00022741"/>
    </source>
</evidence>
<evidence type="ECO:0000256" key="7">
    <source>
        <dbReference type="ARBA" id="ARBA00023146"/>
    </source>
</evidence>
<dbReference type="EC" id="6.1.1.2" evidence="2"/>
<keyword evidence="10" id="KW-1185">Reference proteome</keyword>
<keyword evidence="3" id="KW-0436">Ligase</keyword>
<keyword evidence="6" id="KW-0648">Protein biosynthesis</keyword>
<evidence type="ECO:0000256" key="6">
    <source>
        <dbReference type="ARBA" id="ARBA00022917"/>
    </source>
</evidence>
<accession>A0ABQ7JGI6</accession>
<dbReference type="Pfam" id="PF00579">
    <property type="entry name" value="tRNA-synt_1b"/>
    <property type="match status" value="1"/>
</dbReference>
<dbReference type="Gene3D" id="3.40.50.620">
    <property type="entry name" value="HUPs"/>
    <property type="match status" value="1"/>
</dbReference>
<evidence type="ECO:0000256" key="3">
    <source>
        <dbReference type="ARBA" id="ARBA00022598"/>
    </source>
</evidence>
<dbReference type="SUPFAM" id="SSF52374">
    <property type="entry name" value="Nucleotidylyl transferase"/>
    <property type="match status" value="1"/>
</dbReference>